<dbReference type="Pfam" id="PF18962">
    <property type="entry name" value="Por_Secre_tail"/>
    <property type="match status" value="1"/>
</dbReference>
<dbReference type="GO" id="GO:0009986">
    <property type="term" value="C:cell surface"/>
    <property type="evidence" value="ECO:0007669"/>
    <property type="project" value="TreeGrafter"/>
</dbReference>
<dbReference type="GO" id="GO:0005576">
    <property type="term" value="C:extracellular region"/>
    <property type="evidence" value="ECO:0007669"/>
    <property type="project" value="TreeGrafter"/>
</dbReference>
<comment type="caution">
    <text evidence="5">The sequence shown here is derived from an EMBL/GenBank/DDBJ whole genome shotgun (WGS) entry which is preliminary data.</text>
</comment>
<dbReference type="GO" id="GO:0008422">
    <property type="term" value="F:beta-glucosidase activity"/>
    <property type="evidence" value="ECO:0007669"/>
    <property type="project" value="TreeGrafter"/>
</dbReference>
<gene>
    <name evidence="5" type="ORF">A3860_20090</name>
</gene>
<dbReference type="GO" id="GO:0009251">
    <property type="term" value="P:glucan catabolic process"/>
    <property type="evidence" value="ECO:0007669"/>
    <property type="project" value="TreeGrafter"/>
</dbReference>
<protein>
    <recommendedName>
        <fullName evidence="7">Glycoside hydrolase family 5 domain-containing protein</fullName>
    </recommendedName>
</protein>
<accession>A0A1V9G0W6</accession>
<dbReference type="Gene3D" id="2.80.10.50">
    <property type="match status" value="1"/>
</dbReference>
<evidence type="ECO:0000313" key="5">
    <source>
        <dbReference type="EMBL" id="OQP64279.1"/>
    </source>
</evidence>
<dbReference type="Gene3D" id="3.20.20.80">
    <property type="entry name" value="Glycosidases"/>
    <property type="match status" value="1"/>
</dbReference>
<dbReference type="RefSeq" id="WP_081146895.1">
    <property type="nucleotide sequence ID" value="NZ_LVYD01000042.1"/>
</dbReference>
<dbReference type="InterPro" id="IPR008999">
    <property type="entry name" value="Actin-crosslinking"/>
</dbReference>
<evidence type="ECO:0000259" key="3">
    <source>
        <dbReference type="Pfam" id="PF00150"/>
    </source>
</evidence>
<feature type="domain" description="Glycoside hydrolase family 5" evidence="3">
    <location>
        <begin position="101"/>
        <end position="388"/>
    </location>
</feature>
<evidence type="ECO:0008006" key="7">
    <source>
        <dbReference type="Google" id="ProtNLM"/>
    </source>
</evidence>
<proteinExistence type="predicted"/>
<dbReference type="EMBL" id="LVYD01000042">
    <property type="protein sequence ID" value="OQP64279.1"/>
    <property type="molecule type" value="Genomic_DNA"/>
</dbReference>
<keyword evidence="6" id="KW-1185">Reference proteome</keyword>
<dbReference type="SUPFAM" id="SSF51445">
    <property type="entry name" value="(Trans)glycosidases"/>
    <property type="match status" value="1"/>
</dbReference>
<dbReference type="NCBIfam" id="TIGR04183">
    <property type="entry name" value="Por_Secre_tail"/>
    <property type="match status" value="1"/>
</dbReference>
<dbReference type="STRING" id="1703345.A3860_20090"/>
<keyword evidence="1" id="KW-0378">Hydrolase</keyword>
<evidence type="ECO:0000313" key="6">
    <source>
        <dbReference type="Proteomes" id="UP000192796"/>
    </source>
</evidence>
<evidence type="ECO:0000256" key="2">
    <source>
        <dbReference type="ARBA" id="ARBA00023295"/>
    </source>
</evidence>
<dbReference type="Pfam" id="PF00150">
    <property type="entry name" value="Cellulase"/>
    <property type="match status" value="1"/>
</dbReference>
<reference evidence="5 6" key="1">
    <citation type="submission" date="2016-03" db="EMBL/GenBank/DDBJ databases">
        <title>Niastella vici sp. nov., isolated from farmland soil.</title>
        <authorList>
            <person name="Chen L."/>
            <person name="Wang D."/>
            <person name="Yang S."/>
            <person name="Wang G."/>
        </authorList>
    </citation>
    <scope>NUCLEOTIDE SEQUENCE [LARGE SCALE GENOMIC DNA]</scope>
    <source>
        <strain evidence="5 6">DJ57</strain>
    </source>
</reference>
<dbReference type="SUPFAM" id="SSF50405">
    <property type="entry name" value="Actin-crosslinking proteins"/>
    <property type="match status" value="1"/>
</dbReference>
<dbReference type="Proteomes" id="UP000192796">
    <property type="component" value="Unassembled WGS sequence"/>
</dbReference>
<evidence type="ECO:0000259" key="4">
    <source>
        <dbReference type="Pfam" id="PF18962"/>
    </source>
</evidence>
<keyword evidence="2" id="KW-0326">Glycosidase</keyword>
<name>A0A1V9G0W6_9BACT</name>
<feature type="domain" description="Secretion system C-terminal sorting" evidence="4">
    <location>
        <begin position="594"/>
        <end position="668"/>
    </location>
</feature>
<dbReference type="PANTHER" id="PTHR31297">
    <property type="entry name" value="GLUCAN ENDO-1,6-BETA-GLUCOSIDASE B"/>
    <property type="match status" value="1"/>
</dbReference>
<evidence type="ECO:0000256" key="1">
    <source>
        <dbReference type="ARBA" id="ARBA00022801"/>
    </source>
</evidence>
<dbReference type="PANTHER" id="PTHR31297:SF13">
    <property type="entry name" value="PUTATIVE-RELATED"/>
    <property type="match status" value="1"/>
</dbReference>
<dbReference type="InterPro" id="IPR001547">
    <property type="entry name" value="Glyco_hydro_5"/>
</dbReference>
<dbReference type="OrthoDB" id="9800955at2"/>
<organism evidence="5 6">
    <name type="scientific">Niastella vici</name>
    <dbReference type="NCBI Taxonomy" id="1703345"/>
    <lineage>
        <taxon>Bacteria</taxon>
        <taxon>Pseudomonadati</taxon>
        <taxon>Bacteroidota</taxon>
        <taxon>Chitinophagia</taxon>
        <taxon>Chitinophagales</taxon>
        <taxon>Chitinophagaceae</taxon>
        <taxon>Niastella</taxon>
    </lineage>
</organism>
<dbReference type="InterPro" id="IPR050386">
    <property type="entry name" value="Glycosyl_hydrolase_5"/>
</dbReference>
<sequence>MRKMFTSWCMPHHRICIVFAWLLGIAVVNMQQTARAQLTRLSANGSKIVNAAGQEVFLKGVGLGGWLLQEGYMIKPSFSGGGTQWSIKKRLYDQGISDADVETFYQNWRNNFITKADIDYLASMGFNCLRLPMHYELFLTAAQRAVRNSVAHNSATYNNYVSNLTTWYNSNALFNDAGLEGFRIIDSLLSWAGANNMYVVLDLHAAPGAQGTDANISDAFVGNDLWNKSIYRDITVRLWQRLSTRYSNDNRVAFYDLINEPNNVPSNSQIHDLFERLINAIRAQGDSHLLMIEGNGWGNNYDYMEPWTFTNSTNLVYNAHRYWITNSTTTTDPNPNQINQIANLVNFRNTYNVPVWVGETGENSNDWLRENIAALNSKGIGWCHWTYKRFDAGENAALMHINPPYLMDGAGNMSAVLNNIKFVNCVPNSGTIAAVAPGRSSIAPVNQTIWMQGNNGLYVSSENGTKAMNCNRATAQGWEQFYVADAGNGKVTLLSMGKYVSSENGEQSMTCNRTAAQGWEQFDWITNSDGTFSLRGNNGLYVSSENGEKAMNCNRTTIDGWEKFRYGAASTAKMITAPVSPAILANSLNPAGLIYPNPVHRGALYTIKVKEYNANAPVQITLLDLNGRTIAQYNAGKATLNIPAANNAGVYMLKIRNGNNSYTEKIVVR</sequence>
<dbReference type="InterPro" id="IPR017853">
    <property type="entry name" value="GH"/>
</dbReference>
<dbReference type="InterPro" id="IPR026444">
    <property type="entry name" value="Secre_tail"/>
</dbReference>
<dbReference type="CDD" id="cd23342">
    <property type="entry name" value="beta-trefoil_FSCN_ZgPorA-like"/>
    <property type="match status" value="1"/>
</dbReference>
<dbReference type="AlphaFoldDB" id="A0A1V9G0W6"/>